<dbReference type="AlphaFoldDB" id="A0A3M8BUF7"/>
<dbReference type="SUPFAM" id="SSF47413">
    <property type="entry name" value="lambda repressor-like DNA-binding domains"/>
    <property type="match status" value="1"/>
</dbReference>
<dbReference type="Pfam" id="PF01381">
    <property type="entry name" value="HTH_3"/>
    <property type="match status" value="1"/>
</dbReference>
<dbReference type="Gene3D" id="2.60.120.10">
    <property type="entry name" value="Jelly Rolls"/>
    <property type="match status" value="1"/>
</dbReference>
<dbReference type="RefSeq" id="WP_122911261.1">
    <property type="nucleotide sequence ID" value="NZ_CBCSBE010000031.1"/>
</dbReference>
<dbReference type="InterPro" id="IPR010982">
    <property type="entry name" value="Lambda_DNA-bd_dom_sf"/>
</dbReference>
<dbReference type="GO" id="GO:0005829">
    <property type="term" value="C:cytosol"/>
    <property type="evidence" value="ECO:0007669"/>
    <property type="project" value="TreeGrafter"/>
</dbReference>
<dbReference type="PANTHER" id="PTHR46797:SF24">
    <property type="entry name" value="DNA-BINDING PHAGE PROTEIN"/>
    <property type="match status" value="1"/>
</dbReference>
<dbReference type="GO" id="GO:0003677">
    <property type="term" value="F:DNA binding"/>
    <property type="evidence" value="ECO:0007669"/>
    <property type="project" value="UniProtKB-KW"/>
</dbReference>
<evidence type="ECO:0000313" key="4">
    <source>
        <dbReference type="Proteomes" id="UP000282028"/>
    </source>
</evidence>
<dbReference type="EMBL" id="RHHR01000060">
    <property type="protein sequence ID" value="RNB67048.1"/>
    <property type="molecule type" value="Genomic_DNA"/>
</dbReference>
<dbReference type="InterPro" id="IPR014710">
    <property type="entry name" value="RmlC-like_jellyroll"/>
</dbReference>
<sequence length="185" mass="21351">MKDAEQDVTGQVGSNLRDIRKARKLSLEELATLCDVSKLTLGKIERGEANPTLQILWKIARGLQIPLSSLLSFQDDIALYRFADRHSLAGHNHDWFVEPLYKTNGTMEWYRACIEPHTRHREFHLEGSEETVFVLNGQLELMVGGKTYHLEKWDVIRFQGEEQHTYINSTDEKVYLMLSLAYTNA</sequence>
<dbReference type="CDD" id="cd00093">
    <property type="entry name" value="HTH_XRE"/>
    <property type="match status" value="1"/>
</dbReference>
<gene>
    <name evidence="3" type="ORF">EDM52_23130</name>
</gene>
<dbReference type="Proteomes" id="UP000282028">
    <property type="component" value="Unassembled WGS sequence"/>
</dbReference>
<dbReference type="GO" id="GO:0003700">
    <property type="term" value="F:DNA-binding transcription factor activity"/>
    <property type="evidence" value="ECO:0007669"/>
    <property type="project" value="TreeGrafter"/>
</dbReference>
<feature type="domain" description="HTH cro/C1-type" evidence="2">
    <location>
        <begin position="16"/>
        <end position="70"/>
    </location>
</feature>
<dbReference type="OrthoDB" id="9781521at2"/>
<keyword evidence="4" id="KW-1185">Reference proteome</keyword>
<comment type="caution">
    <text evidence="3">The sequence shown here is derived from an EMBL/GenBank/DDBJ whole genome shotgun (WGS) entry which is preliminary data.</text>
</comment>
<dbReference type="InterPro" id="IPR050807">
    <property type="entry name" value="TransReg_Diox_bact_type"/>
</dbReference>
<dbReference type="PROSITE" id="PS50943">
    <property type="entry name" value="HTH_CROC1"/>
    <property type="match status" value="1"/>
</dbReference>
<name>A0A3M8BUF7_9BACL</name>
<dbReference type="SMART" id="SM00530">
    <property type="entry name" value="HTH_XRE"/>
    <property type="match status" value="1"/>
</dbReference>
<dbReference type="SUPFAM" id="SSF51182">
    <property type="entry name" value="RmlC-like cupins"/>
    <property type="match status" value="1"/>
</dbReference>
<evidence type="ECO:0000256" key="1">
    <source>
        <dbReference type="ARBA" id="ARBA00023125"/>
    </source>
</evidence>
<reference evidence="3 4" key="1">
    <citation type="submission" date="2018-10" db="EMBL/GenBank/DDBJ databases">
        <title>Phylogenomics of Brevibacillus.</title>
        <authorList>
            <person name="Dunlap C."/>
        </authorList>
    </citation>
    <scope>NUCLEOTIDE SEQUENCE [LARGE SCALE GENOMIC DNA]</scope>
    <source>
        <strain evidence="3 4">JCM 12215</strain>
    </source>
</reference>
<dbReference type="InterPro" id="IPR001387">
    <property type="entry name" value="Cro/C1-type_HTH"/>
</dbReference>
<dbReference type="InterPro" id="IPR011051">
    <property type="entry name" value="RmlC_Cupin_sf"/>
</dbReference>
<accession>A0A3M8BUF7</accession>
<proteinExistence type="predicted"/>
<dbReference type="Pfam" id="PF07883">
    <property type="entry name" value="Cupin_2"/>
    <property type="match status" value="1"/>
</dbReference>
<evidence type="ECO:0000259" key="2">
    <source>
        <dbReference type="PROSITE" id="PS50943"/>
    </source>
</evidence>
<protein>
    <submittedName>
        <fullName evidence="3">XRE family transcriptional regulator</fullName>
    </submittedName>
</protein>
<evidence type="ECO:0000313" key="3">
    <source>
        <dbReference type="EMBL" id="RNB67048.1"/>
    </source>
</evidence>
<keyword evidence="1" id="KW-0238">DNA-binding</keyword>
<dbReference type="CDD" id="cd02209">
    <property type="entry name" value="cupin_XRE_C"/>
    <property type="match status" value="1"/>
</dbReference>
<dbReference type="PANTHER" id="PTHR46797">
    <property type="entry name" value="HTH-TYPE TRANSCRIPTIONAL REGULATOR"/>
    <property type="match status" value="1"/>
</dbReference>
<dbReference type="InterPro" id="IPR013096">
    <property type="entry name" value="Cupin_2"/>
</dbReference>
<organism evidence="3 4">
    <name type="scientific">Brevibacillus invocatus</name>
    <dbReference type="NCBI Taxonomy" id="173959"/>
    <lineage>
        <taxon>Bacteria</taxon>
        <taxon>Bacillati</taxon>
        <taxon>Bacillota</taxon>
        <taxon>Bacilli</taxon>
        <taxon>Bacillales</taxon>
        <taxon>Paenibacillaceae</taxon>
        <taxon>Brevibacillus</taxon>
    </lineage>
</organism>
<dbReference type="Gene3D" id="1.10.260.40">
    <property type="entry name" value="lambda repressor-like DNA-binding domains"/>
    <property type="match status" value="1"/>
</dbReference>